<dbReference type="InterPro" id="IPR001005">
    <property type="entry name" value="SANT/Myb"/>
</dbReference>
<accession>A0A9D4ZP39</accession>
<dbReference type="AlphaFoldDB" id="A0A9D4ZP39"/>
<dbReference type="SMART" id="SM00501">
    <property type="entry name" value="BRIGHT"/>
    <property type="match status" value="1"/>
</dbReference>
<dbReference type="PANTHER" id="PTHR46872">
    <property type="entry name" value="DNA BINDING PROTEIN"/>
    <property type="match status" value="1"/>
</dbReference>
<dbReference type="EMBL" id="JABFUD020000004">
    <property type="protein sequence ID" value="KAI5080812.1"/>
    <property type="molecule type" value="Genomic_DNA"/>
</dbReference>
<feature type="region of interest" description="Disordered" evidence="1">
    <location>
        <begin position="1"/>
        <end position="22"/>
    </location>
</feature>
<organism evidence="3 4">
    <name type="scientific">Adiantum capillus-veneris</name>
    <name type="common">Maidenhair fern</name>
    <dbReference type="NCBI Taxonomy" id="13818"/>
    <lineage>
        <taxon>Eukaryota</taxon>
        <taxon>Viridiplantae</taxon>
        <taxon>Streptophyta</taxon>
        <taxon>Embryophyta</taxon>
        <taxon>Tracheophyta</taxon>
        <taxon>Polypodiopsida</taxon>
        <taxon>Polypodiidae</taxon>
        <taxon>Polypodiales</taxon>
        <taxon>Pteridineae</taxon>
        <taxon>Pteridaceae</taxon>
        <taxon>Vittarioideae</taxon>
        <taxon>Adiantum</taxon>
    </lineage>
</organism>
<dbReference type="InterPro" id="IPR036431">
    <property type="entry name" value="ARID_dom_sf"/>
</dbReference>
<dbReference type="SUPFAM" id="SSF46774">
    <property type="entry name" value="ARID-like"/>
    <property type="match status" value="1"/>
</dbReference>
<evidence type="ECO:0000259" key="2">
    <source>
        <dbReference type="PROSITE" id="PS51011"/>
    </source>
</evidence>
<dbReference type="Proteomes" id="UP000886520">
    <property type="component" value="Chromosome 4"/>
</dbReference>
<dbReference type="GO" id="GO:0003677">
    <property type="term" value="F:DNA binding"/>
    <property type="evidence" value="ECO:0007669"/>
    <property type="project" value="InterPro"/>
</dbReference>
<proteinExistence type="predicted"/>
<dbReference type="Gene3D" id="1.10.150.60">
    <property type="entry name" value="ARID DNA-binding domain"/>
    <property type="match status" value="1"/>
</dbReference>
<dbReference type="InterPro" id="IPR001606">
    <property type="entry name" value="ARID_dom"/>
</dbReference>
<dbReference type="CDD" id="cd16100">
    <property type="entry name" value="ARID"/>
    <property type="match status" value="1"/>
</dbReference>
<feature type="compositionally biased region" description="Polar residues" evidence="1">
    <location>
        <begin position="47"/>
        <end position="68"/>
    </location>
</feature>
<sequence>MLMAKTAQQTANPHVMPKAEHTSCDAVVSDQFKENGYRVGQKMQLATPPTTDDYSGAQRLQGNPSRIGSSRRDLKAAGYGHNEEDKPRPLPVLVEGKAIDLLQLYTEVVTHGGYEKVTDSSMWSLISNRLGFELNGGAAVKLVYAKYLRNLETNKNVPKNGLHQNVNCWVANSVKESSTGMVDCDLGGSPSSISPGIHQENSVETPSKKRRLSYFKDDPASSSYPECKLPISTGNISLLGMMEWLRRLALNPGDPRKGQGLRGSKQNEAWVEECETMVMKTRSVLWGRKELIFYGGLAGNMAKQKIPRAVYYKELPKPNTRTLEKLRANQTRAMKCGLHLSANATELRRTWLCGTPGQVFGAGSGPNIDPGLNLSSEYVKSMNEALNIGYLLNNNATRKRIPIGGHFQAQIPPWMGKVPKEREQPGSDEHSCSLSTELFGGVRVWPLADSNIASDIIKVGEGRPLQCMCAKPMSVECVRLHVVEEKERLKRELGDAFFRWGFHDMGESVSFRWTDKEEHAFNAAVRMNPYSMGKNFWDELPTALPLKTVKELVSYYFNVFVVRRRAIENRVMPDSIDSDDDERELLANDFFSTFGKNSRVECGNRVSLMPNSAFPL</sequence>
<evidence type="ECO:0000313" key="4">
    <source>
        <dbReference type="Proteomes" id="UP000886520"/>
    </source>
</evidence>
<keyword evidence="4" id="KW-1185">Reference proteome</keyword>
<dbReference type="PROSITE" id="PS51011">
    <property type="entry name" value="ARID"/>
    <property type="match status" value="1"/>
</dbReference>
<comment type="caution">
    <text evidence="3">The sequence shown here is derived from an EMBL/GenBank/DDBJ whole genome shotgun (WGS) entry which is preliminary data.</text>
</comment>
<dbReference type="SMART" id="SM01014">
    <property type="entry name" value="ARID"/>
    <property type="match status" value="1"/>
</dbReference>
<name>A0A9D4ZP39_ADICA</name>
<dbReference type="Pfam" id="PF01388">
    <property type="entry name" value="ARID"/>
    <property type="match status" value="1"/>
</dbReference>
<dbReference type="OrthoDB" id="1938591at2759"/>
<feature type="domain" description="ARID" evidence="2">
    <location>
        <begin position="67"/>
        <end position="156"/>
    </location>
</feature>
<protein>
    <recommendedName>
        <fullName evidence="2">ARID domain-containing protein</fullName>
    </recommendedName>
</protein>
<feature type="compositionally biased region" description="Polar residues" evidence="1">
    <location>
        <begin position="1"/>
        <end position="12"/>
    </location>
</feature>
<reference evidence="3" key="1">
    <citation type="submission" date="2021-01" db="EMBL/GenBank/DDBJ databases">
        <title>Adiantum capillus-veneris genome.</title>
        <authorList>
            <person name="Fang Y."/>
            <person name="Liao Q."/>
        </authorList>
    </citation>
    <scope>NUCLEOTIDE SEQUENCE</scope>
    <source>
        <strain evidence="3">H3</strain>
        <tissue evidence="3">Leaf</tissue>
    </source>
</reference>
<gene>
    <name evidence="3" type="ORF">GOP47_0003995</name>
</gene>
<dbReference type="CDD" id="cd00167">
    <property type="entry name" value="SANT"/>
    <property type="match status" value="1"/>
</dbReference>
<evidence type="ECO:0000313" key="3">
    <source>
        <dbReference type="EMBL" id="KAI5080812.1"/>
    </source>
</evidence>
<dbReference type="PANTHER" id="PTHR46872:SF10">
    <property type="entry name" value="MYB-LIKE DOMAIN-CONTAINING PROTEIN"/>
    <property type="match status" value="1"/>
</dbReference>
<evidence type="ECO:0000256" key="1">
    <source>
        <dbReference type="SAM" id="MobiDB-lite"/>
    </source>
</evidence>
<feature type="region of interest" description="Disordered" evidence="1">
    <location>
        <begin position="45"/>
        <end position="89"/>
    </location>
</feature>
<feature type="compositionally biased region" description="Basic and acidic residues" evidence="1">
    <location>
        <begin position="70"/>
        <end position="88"/>
    </location>
</feature>